<dbReference type="InterPro" id="IPR036271">
    <property type="entry name" value="Tet_transcr_reg_TetR-rel_C_sf"/>
</dbReference>
<dbReference type="InterPro" id="IPR011075">
    <property type="entry name" value="TetR_C"/>
</dbReference>
<evidence type="ECO:0000256" key="1">
    <source>
        <dbReference type="ARBA" id="ARBA00023015"/>
    </source>
</evidence>
<comment type="caution">
    <text evidence="6">The sequence shown here is derived from an EMBL/GenBank/DDBJ whole genome shotgun (WGS) entry which is preliminary data.</text>
</comment>
<sequence>MFIHPSSCTNDRTISLRMVKGASVVGVKVDGRVERGEQTRRQILRRAAEIASVEGLEGLSIGRLATELEVSKSGVFAHFGSKEELQLSTVRAAAAIFAREVVEPVTEPPGVARVAALLDRWLAYSERRTFPGGCFFYAVQAEFDARPGRVRDAIAGYGREWNSYVRETVAAIPEVADPDQLTFELIAFLEMANAQSVLHDDPRAYERARVAVRNRLAQAAAAASTTRR</sequence>
<dbReference type="Gene3D" id="1.10.10.60">
    <property type="entry name" value="Homeodomain-like"/>
    <property type="match status" value="1"/>
</dbReference>
<keyword evidence="1" id="KW-0805">Transcription regulation</keyword>
<proteinExistence type="predicted"/>
<evidence type="ECO:0000256" key="4">
    <source>
        <dbReference type="PROSITE-ProRule" id="PRU00335"/>
    </source>
</evidence>
<dbReference type="PROSITE" id="PS50977">
    <property type="entry name" value="HTH_TETR_2"/>
    <property type="match status" value="1"/>
</dbReference>
<evidence type="ECO:0000313" key="7">
    <source>
        <dbReference type="Proteomes" id="UP000268727"/>
    </source>
</evidence>
<keyword evidence="2 4" id="KW-0238">DNA-binding</keyword>
<dbReference type="AlphaFoldDB" id="A0A3N1H990"/>
<dbReference type="SUPFAM" id="SSF46689">
    <property type="entry name" value="Homeodomain-like"/>
    <property type="match status" value="1"/>
</dbReference>
<dbReference type="PANTHER" id="PTHR47506">
    <property type="entry name" value="TRANSCRIPTIONAL REGULATORY PROTEIN"/>
    <property type="match status" value="1"/>
</dbReference>
<evidence type="ECO:0000259" key="5">
    <source>
        <dbReference type="PROSITE" id="PS50977"/>
    </source>
</evidence>
<dbReference type="InterPro" id="IPR001647">
    <property type="entry name" value="HTH_TetR"/>
</dbReference>
<dbReference type="PANTHER" id="PTHR47506:SF6">
    <property type="entry name" value="HTH-TYPE TRANSCRIPTIONAL REPRESSOR NEMR"/>
    <property type="match status" value="1"/>
</dbReference>
<evidence type="ECO:0000256" key="2">
    <source>
        <dbReference type="ARBA" id="ARBA00023125"/>
    </source>
</evidence>
<feature type="domain" description="HTH tetR-type" evidence="5">
    <location>
        <begin position="37"/>
        <end position="97"/>
    </location>
</feature>
<reference evidence="6 7" key="1">
    <citation type="submission" date="2018-11" db="EMBL/GenBank/DDBJ databases">
        <title>Sequencing the genomes of 1000 actinobacteria strains.</title>
        <authorList>
            <person name="Klenk H.-P."/>
        </authorList>
    </citation>
    <scope>NUCLEOTIDE SEQUENCE [LARGE SCALE GENOMIC DNA]</scope>
    <source>
        <strain evidence="6 7">DSM 44231</strain>
    </source>
</reference>
<dbReference type="EMBL" id="RJKM01000001">
    <property type="protein sequence ID" value="ROP39073.1"/>
    <property type="molecule type" value="Genomic_DNA"/>
</dbReference>
<gene>
    <name evidence="6" type="ORF">EDD40_4443</name>
</gene>
<dbReference type="Pfam" id="PF16925">
    <property type="entry name" value="TetR_C_13"/>
    <property type="match status" value="1"/>
</dbReference>
<name>A0A3N1H990_9PSEU</name>
<dbReference type="InterPro" id="IPR009057">
    <property type="entry name" value="Homeodomain-like_sf"/>
</dbReference>
<feature type="DNA-binding region" description="H-T-H motif" evidence="4">
    <location>
        <begin position="60"/>
        <end position="79"/>
    </location>
</feature>
<evidence type="ECO:0000313" key="6">
    <source>
        <dbReference type="EMBL" id="ROP39073.1"/>
    </source>
</evidence>
<keyword evidence="7" id="KW-1185">Reference proteome</keyword>
<dbReference type="Proteomes" id="UP000268727">
    <property type="component" value="Unassembled WGS sequence"/>
</dbReference>
<protein>
    <submittedName>
        <fullName evidence="6">TetR family transcriptional regulator</fullName>
    </submittedName>
</protein>
<organism evidence="6 7">
    <name type="scientific">Saccharothrix texasensis</name>
    <dbReference type="NCBI Taxonomy" id="103734"/>
    <lineage>
        <taxon>Bacteria</taxon>
        <taxon>Bacillati</taxon>
        <taxon>Actinomycetota</taxon>
        <taxon>Actinomycetes</taxon>
        <taxon>Pseudonocardiales</taxon>
        <taxon>Pseudonocardiaceae</taxon>
        <taxon>Saccharothrix</taxon>
    </lineage>
</organism>
<evidence type="ECO:0000256" key="3">
    <source>
        <dbReference type="ARBA" id="ARBA00023163"/>
    </source>
</evidence>
<dbReference type="Gene3D" id="1.10.357.10">
    <property type="entry name" value="Tetracycline Repressor, domain 2"/>
    <property type="match status" value="1"/>
</dbReference>
<keyword evidence="3" id="KW-0804">Transcription</keyword>
<accession>A0A3N1H990</accession>
<dbReference type="SUPFAM" id="SSF48498">
    <property type="entry name" value="Tetracyclin repressor-like, C-terminal domain"/>
    <property type="match status" value="1"/>
</dbReference>
<dbReference type="GO" id="GO:0003677">
    <property type="term" value="F:DNA binding"/>
    <property type="evidence" value="ECO:0007669"/>
    <property type="project" value="UniProtKB-UniRule"/>
</dbReference>
<dbReference type="Pfam" id="PF00440">
    <property type="entry name" value="TetR_N"/>
    <property type="match status" value="1"/>
</dbReference>